<name>U4LP47_PYROM</name>
<protein>
    <recommendedName>
        <fullName evidence="7">Decapping nuclease</fullName>
        <ecNumber evidence="7">3.6.1.-</ecNumber>
    </recommendedName>
</protein>
<evidence type="ECO:0000256" key="5">
    <source>
        <dbReference type="ARBA" id="ARBA00046211"/>
    </source>
</evidence>
<dbReference type="EC" id="3.6.1.-" evidence="7"/>
<dbReference type="GO" id="GO:0000166">
    <property type="term" value="F:nucleotide binding"/>
    <property type="evidence" value="ECO:0007669"/>
    <property type="project" value="UniProtKB-KW"/>
</dbReference>
<comment type="cofactor">
    <cofactor evidence="1 7">
        <name>a divalent metal cation</name>
        <dbReference type="ChEBI" id="CHEBI:60240"/>
    </cofactor>
</comment>
<dbReference type="STRING" id="1076935.U4LP47"/>
<sequence>MTAQSSSFPLNQQLRRGAAVRRPQEITCFSYDDQHQYQSDASGLRYYYNPQLDTDLSQGFEEFDQHDDSVDEHLDSLLRAIMEHEKATGKKCATDIMTWRGLITKASAITSFLEENHSYKMANRWKPDRRGAQMSFWGYKFESLATLPKTWHECTREEVDNRPNERVSNKAQFCSIVKTGLGDTKLILGGEVDAVWDVRPSYVELKTSKLPVNERDEVTFERKLQKFWAQSFLLGVGKIVVGFRDDHGTLLSTRDFETQAIPAIAKRSQRRLWDGNQSIDFTAEALRWIKEQIHEGGVWRIKYDPKGNREITITKVEGEKTFLTQEFLEWRETATLQ</sequence>
<feature type="domain" description="RAI1-like" evidence="8">
    <location>
        <begin position="21"/>
        <end position="327"/>
    </location>
</feature>
<dbReference type="GO" id="GO:0034353">
    <property type="term" value="F:mRNA 5'-diphosphatase activity"/>
    <property type="evidence" value="ECO:0007669"/>
    <property type="project" value="TreeGrafter"/>
</dbReference>
<dbReference type="GO" id="GO:0000956">
    <property type="term" value="P:nuclear-transcribed mRNA catabolic process"/>
    <property type="evidence" value="ECO:0007669"/>
    <property type="project" value="TreeGrafter"/>
</dbReference>
<comment type="catalytic activity">
    <reaction evidence="6">
        <text>a 5'-end NAD(+)-phospho-ribonucleoside in mRNA + H2O = a 5'-end phospho-ribonucleoside in mRNA + NAD(+) + H(+)</text>
        <dbReference type="Rhea" id="RHEA:60880"/>
        <dbReference type="Rhea" id="RHEA-COMP:15692"/>
        <dbReference type="Rhea" id="RHEA-COMP:15698"/>
        <dbReference type="ChEBI" id="CHEBI:15377"/>
        <dbReference type="ChEBI" id="CHEBI:15378"/>
        <dbReference type="ChEBI" id="CHEBI:57540"/>
        <dbReference type="ChEBI" id="CHEBI:138282"/>
        <dbReference type="ChEBI" id="CHEBI:144029"/>
    </reaction>
    <physiologicalReaction direction="left-to-right" evidence="6">
        <dbReference type="Rhea" id="RHEA:60881"/>
    </physiologicalReaction>
</comment>
<dbReference type="AlphaFoldDB" id="U4LP47"/>
<comment type="function">
    <text evidence="5">Decapping enzyme for NAD-capped RNAs: specifically hydrolyzes the nicotinamide adenine dinucleotide (NAD) cap from a subset of RNAs by removing the entire NAD moiety from the 5'-end of an NAD-capped RNA. The NAD-cap is present at the 5'-end of some RNAs and snoRNAs. In contrast to the canonical 5'-end N7 methylguanosine (m7G) cap, the NAD cap promotes mRNA decay. Also acts as a non-canonical decapping enzyme that removes the entire cap structure of m7G capped or incompletely capped RNAs. Has decapping activity toward incomplete 5'-end m7G cap mRNAs such as unmethylated 5'-end-capped RNA (cap0), while it has no activity toward 2'-O-ribose methylated m7G cap (cap1). Also possesses RNA 5'-pyrophosphohydrolase activity by hydrolyzing the 5'-end triphosphate to release pyrophosphates. Stimulates exoribonuclease activity of Rat1, allowing it to degrade RNAs with stable secondary structure more effectively.</text>
</comment>
<evidence type="ECO:0000313" key="9">
    <source>
        <dbReference type="EMBL" id="CCX33337.1"/>
    </source>
</evidence>
<comment type="catalytic activity">
    <reaction evidence="4">
        <text>a 5'-end triphospho-ribonucleoside in mRNA + H2O = a 5'-end phospho-ribonucleoside in mRNA + diphosphate + H(+)</text>
        <dbReference type="Rhea" id="RHEA:78683"/>
        <dbReference type="Rhea" id="RHEA-COMP:15692"/>
        <dbReference type="Rhea" id="RHEA-COMP:17164"/>
        <dbReference type="ChEBI" id="CHEBI:15377"/>
        <dbReference type="ChEBI" id="CHEBI:15378"/>
        <dbReference type="ChEBI" id="CHEBI:33019"/>
        <dbReference type="ChEBI" id="CHEBI:138282"/>
        <dbReference type="ChEBI" id="CHEBI:167618"/>
    </reaction>
    <physiologicalReaction direction="left-to-right" evidence="4">
        <dbReference type="Rhea" id="RHEA:78684"/>
    </physiologicalReaction>
</comment>
<keyword evidence="7" id="KW-0547">Nucleotide-binding</keyword>
<evidence type="ECO:0000313" key="10">
    <source>
        <dbReference type="Proteomes" id="UP000018144"/>
    </source>
</evidence>
<proteinExistence type="inferred from homology"/>
<dbReference type="EMBL" id="HF936048">
    <property type="protein sequence ID" value="CCX33337.1"/>
    <property type="molecule type" value="Genomic_DNA"/>
</dbReference>
<comment type="similarity">
    <text evidence="2 7">Belongs to the DXO/Dom3Z family.</text>
</comment>
<keyword evidence="10" id="KW-1185">Reference proteome</keyword>
<dbReference type="OMA" id="VVTWRGH"/>
<dbReference type="GO" id="GO:0046872">
    <property type="term" value="F:metal ion binding"/>
    <property type="evidence" value="ECO:0007669"/>
    <property type="project" value="UniProtKB-KW"/>
</dbReference>
<dbReference type="Pfam" id="PF08652">
    <property type="entry name" value="RAI1"/>
    <property type="match status" value="1"/>
</dbReference>
<keyword evidence="7" id="KW-0539">Nucleus</keyword>
<dbReference type="Proteomes" id="UP000018144">
    <property type="component" value="Unassembled WGS sequence"/>
</dbReference>
<gene>
    <name evidence="9" type="ORF">PCON_01018</name>
</gene>
<evidence type="ECO:0000256" key="2">
    <source>
        <dbReference type="ARBA" id="ARBA00006562"/>
    </source>
</evidence>
<dbReference type="GO" id="GO:0110155">
    <property type="term" value="P:NAD-cap decapping"/>
    <property type="evidence" value="ECO:0007669"/>
    <property type="project" value="TreeGrafter"/>
</dbReference>
<evidence type="ECO:0000256" key="6">
    <source>
        <dbReference type="ARBA" id="ARBA00048124"/>
    </source>
</evidence>
<dbReference type="GO" id="GO:0003723">
    <property type="term" value="F:RNA binding"/>
    <property type="evidence" value="ECO:0007669"/>
    <property type="project" value="UniProtKB-KW"/>
</dbReference>
<dbReference type="PANTHER" id="PTHR12395">
    <property type="entry name" value="DOM-3 RELATED"/>
    <property type="match status" value="1"/>
</dbReference>
<comment type="subcellular location">
    <subcellularLocation>
        <location evidence="7">Nucleus</location>
    </subcellularLocation>
</comment>
<organism evidence="9 10">
    <name type="scientific">Pyronema omphalodes (strain CBS 100304)</name>
    <name type="common">Pyronema confluens</name>
    <dbReference type="NCBI Taxonomy" id="1076935"/>
    <lineage>
        <taxon>Eukaryota</taxon>
        <taxon>Fungi</taxon>
        <taxon>Dikarya</taxon>
        <taxon>Ascomycota</taxon>
        <taxon>Pezizomycotina</taxon>
        <taxon>Pezizomycetes</taxon>
        <taxon>Pezizales</taxon>
        <taxon>Pyronemataceae</taxon>
        <taxon>Pyronema</taxon>
    </lineage>
</organism>
<evidence type="ECO:0000256" key="4">
    <source>
        <dbReference type="ARBA" id="ARBA00044692"/>
    </source>
</evidence>
<dbReference type="GO" id="GO:0004518">
    <property type="term" value="F:nuclease activity"/>
    <property type="evidence" value="ECO:0007669"/>
    <property type="project" value="UniProtKB-KW"/>
</dbReference>
<dbReference type="InterPro" id="IPR013961">
    <property type="entry name" value="RAI1"/>
</dbReference>
<keyword evidence="7" id="KW-0378">Hydrolase</keyword>
<reference evidence="9 10" key="1">
    <citation type="journal article" date="2013" name="PLoS Genet.">
        <title>The genome and development-dependent transcriptomes of Pyronema confluens: a window into fungal evolution.</title>
        <authorList>
            <person name="Traeger S."/>
            <person name="Altegoer F."/>
            <person name="Freitag M."/>
            <person name="Gabaldon T."/>
            <person name="Kempken F."/>
            <person name="Kumar A."/>
            <person name="Marcet-Houben M."/>
            <person name="Poggeler S."/>
            <person name="Stajich J.E."/>
            <person name="Nowrousian M."/>
        </authorList>
    </citation>
    <scope>NUCLEOTIDE SEQUENCE [LARGE SCALE GENOMIC DNA]</scope>
    <source>
        <strain evidence="10">CBS 100304</strain>
        <tissue evidence="9">Vegetative mycelium</tissue>
    </source>
</reference>
<dbReference type="GO" id="GO:0005829">
    <property type="term" value="C:cytosol"/>
    <property type="evidence" value="ECO:0007669"/>
    <property type="project" value="TreeGrafter"/>
</dbReference>
<dbReference type="PANTHER" id="PTHR12395:SF9">
    <property type="entry name" value="DECAPPING AND EXORIBONUCLEASE PROTEIN"/>
    <property type="match status" value="1"/>
</dbReference>
<keyword evidence="7" id="KW-0540">Nuclease</keyword>
<comment type="catalytic activity">
    <reaction evidence="3">
        <text>a 5'-end (N(7)-methyl 5'-triphosphoguanosine)-ribonucleoside-ribonucleotide in mRNA + H2O = a (N(7)-methyl 5'-triphosphoguanosine)-nucleoside + a 5'-end phospho-ribonucleoside in mRNA + H(+)</text>
        <dbReference type="Rhea" id="RHEA:66928"/>
        <dbReference type="Rhea" id="RHEA-COMP:15692"/>
        <dbReference type="Rhea" id="RHEA-COMP:17313"/>
        <dbReference type="ChEBI" id="CHEBI:15377"/>
        <dbReference type="ChEBI" id="CHEBI:15378"/>
        <dbReference type="ChEBI" id="CHEBI:138282"/>
        <dbReference type="ChEBI" id="CHEBI:172876"/>
        <dbReference type="ChEBI" id="CHEBI:172877"/>
    </reaction>
    <physiologicalReaction direction="left-to-right" evidence="3">
        <dbReference type="Rhea" id="RHEA:66929"/>
    </physiologicalReaction>
</comment>
<accession>U4LP47</accession>
<dbReference type="eggNOG" id="KOG1982">
    <property type="taxonomic scope" value="Eukaryota"/>
</dbReference>
<keyword evidence="7" id="KW-0479">Metal-binding</keyword>
<evidence type="ECO:0000256" key="1">
    <source>
        <dbReference type="ARBA" id="ARBA00001968"/>
    </source>
</evidence>
<evidence type="ECO:0000256" key="3">
    <source>
        <dbReference type="ARBA" id="ARBA00044676"/>
    </source>
</evidence>
<keyword evidence="7" id="KW-0694">RNA-binding</keyword>
<evidence type="ECO:0000256" key="7">
    <source>
        <dbReference type="RuleBase" id="RU367113"/>
    </source>
</evidence>
<dbReference type="GO" id="GO:0005634">
    <property type="term" value="C:nucleus"/>
    <property type="evidence" value="ECO:0007669"/>
    <property type="project" value="UniProtKB-SubCell"/>
</dbReference>
<dbReference type="InterPro" id="IPR039039">
    <property type="entry name" value="RAI1-like_fam"/>
</dbReference>
<evidence type="ECO:0000259" key="8">
    <source>
        <dbReference type="Pfam" id="PF08652"/>
    </source>
</evidence>
<dbReference type="OrthoDB" id="5853397at2759"/>